<dbReference type="Pfam" id="PF00389">
    <property type="entry name" value="2-Hacid_dh"/>
    <property type="match status" value="1"/>
</dbReference>
<evidence type="ECO:0000259" key="6">
    <source>
        <dbReference type="Pfam" id="PF02826"/>
    </source>
</evidence>
<proteinExistence type="inferred from homology"/>
<dbReference type="GO" id="GO:0030267">
    <property type="term" value="F:glyoxylate reductase (NADPH) activity"/>
    <property type="evidence" value="ECO:0007669"/>
    <property type="project" value="TreeGrafter"/>
</dbReference>
<dbReference type="Gene3D" id="3.40.50.720">
    <property type="entry name" value="NAD(P)-binding Rossmann-like Domain"/>
    <property type="match status" value="2"/>
</dbReference>
<dbReference type="RefSeq" id="WP_147153691.1">
    <property type="nucleotide sequence ID" value="NZ_BKAJ01000100.1"/>
</dbReference>
<keyword evidence="2 4" id="KW-0560">Oxidoreductase</keyword>
<keyword evidence="3" id="KW-0520">NAD</keyword>
<sequence length="320" mass="34846">MVERVLVVGPKDTISMVDDLAPKGFEIVKALHNSPEMKAALPGTDYFVGFIQQYVTPQLFKDAPKLKLIQMLSAGYDRADLAAARKSGVPLCNNGGANSVAVSEHAMLLMLAVSRRLITQHSNVTAGRWHGNQPPTVHQVREKVLGIIGLGTIGKKVARLAQAFGIVVHYYDIKRLKEEEEDALGVRFRLLPEILRHSDIISLHVPLNASTQGMIGAQELAVMKPSAIIVNTSRGPVIDEKAMTAALSAHKLFGAGLDVFDEEPTPPDNPLLKLDNVVLTAHLAGPTYESNITRLRNGFDNVQRVARGEPALWVVPELLE</sequence>
<dbReference type="EMBL" id="BKAJ01000100">
    <property type="protein sequence ID" value="GEP58450.1"/>
    <property type="molecule type" value="Genomic_DNA"/>
</dbReference>
<reference evidence="7 8" key="1">
    <citation type="submission" date="2019-07" db="EMBL/GenBank/DDBJ databases">
        <title>Whole genome shotgun sequence of Reyranella soli NBRC 108950.</title>
        <authorList>
            <person name="Hosoyama A."/>
            <person name="Uohara A."/>
            <person name="Ohji S."/>
            <person name="Ichikawa N."/>
        </authorList>
    </citation>
    <scope>NUCLEOTIDE SEQUENCE [LARGE SCALE GENOMIC DNA]</scope>
    <source>
        <strain evidence="7 8">NBRC 108950</strain>
    </source>
</reference>
<comment type="similarity">
    <text evidence="1 4">Belongs to the D-isomer specific 2-hydroxyacid dehydrogenase family.</text>
</comment>
<evidence type="ECO:0000259" key="5">
    <source>
        <dbReference type="Pfam" id="PF00389"/>
    </source>
</evidence>
<dbReference type="PANTHER" id="PTHR10996:SF178">
    <property type="entry name" value="2-HYDROXYACID DEHYDROGENASE YGL185C-RELATED"/>
    <property type="match status" value="1"/>
</dbReference>
<dbReference type="PROSITE" id="PS00670">
    <property type="entry name" value="D_2_HYDROXYACID_DH_2"/>
    <property type="match status" value="1"/>
</dbReference>
<dbReference type="PROSITE" id="PS00671">
    <property type="entry name" value="D_2_HYDROXYACID_DH_3"/>
    <property type="match status" value="1"/>
</dbReference>
<dbReference type="GO" id="GO:0051287">
    <property type="term" value="F:NAD binding"/>
    <property type="evidence" value="ECO:0007669"/>
    <property type="project" value="InterPro"/>
</dbReference>
<organism evidence="7 8">
    <name type="scientific">Reyranella soli</name>
    <dbReference type="NCBI Taxonomy" id="1230389"/>
    <lineage>
        <taxon>Bacteria</taxon>
        <taxon>Pseudomonadati</taxon>
        <taxon>Pseudomonadota</taxon>
        <taxon>Alphaproteobacteria</taxon>
        <taxon>Hyphomicrobiales</taxon>
        <taxon>Reyranellaceae</taxon>
        <taxon>Reyranella</taxon>
    </lineage>
</organism>
<dbReference type="PANTHER" id="PTHR10996">
    <property type="entry name" value="2-HYDROXYACID DEHYDROGENASE-RELATED"/>
    <property type="match status" value="1"/>
</dbReference>
<comment type="caution">
    <text evidence="7">The sequence shown here is derived from an EMBL/GenBank/DDBJ whole genome shotgun (WGS) entry which is preliminary data.</text>
</comment>
<accession>A0A512NHM8</accession>
<evidence type="ECO:0000256" key="3">
    <source>
        <dbReference type="ARBA" id="ARBA00023027"/>
    </source>
</evidence>
<evidence type="ECO:0000313" key="7">
    <source>
        <dbReference type="EMBL" id="GEP58450.1"/>
    </source>
</evidence>
<protein>
    <submittedName>
        <fullName evidence="7">2-hydroxyacid dehydrogenase</fullName>
    </submittedName>
</protein>
<dbReference type="SUPFAM" id="SSF51735">
    <property type="entry name" value="NAD(P)-binding Rossmann-fold domains"/>
    <property type="match status" value="1"/>
</dbReference>
<dbReference type="FunFam" id="3.40.50.720:FF:000203">
    <property type="entry name" value="D-3-phosphoglycerate dehydrogenase (SerA)"/>
    <property type="match status" value="1"/>
</dbReference>
<keyword evidence="8" id="KW-1185">Reference proteome</keyword>
<evidence type="ECO:0000256" key="4">
    <source>
        <dbReference type="RuleBase" id="RU003719"/>
    </source>
</evidence>
<evidence type="ECO:0000313" key="8">
    <source>
        <dbReference type="Proteomes" id="UP000321058"/>
    </source>
</evidence>
<dbReference type="CDD" id="cd12175">
    <property type="entry name" value="2-Hacid_dh_11"/>
    <property type="match status" value="1"/>
</dbReference>
<gene>
    <name evidence="7" type="ORF">RSO01_56160</name>
</gene>
<dbReference type="InterPro" id="IPR006140">
    <property type="entry name" value="D-isomer_DH_NAD-bd"/>
</dbReference>
<dbReference type="InterPro" id="IPR029753">
    <property type="entry name" value="D-isomer_DH_CS"/>
</dbReference>
<dbReference type="InterPro" id="IPR006139">
    <property type="entry name" value="D-isomer_2_OHA_DH_cat_dom"/>
</dbReference>
<feature type="domain" description="D-isomer specific 2-hydroxyacid dehydrogenase NAD-binding" evidence="6">
    <location>
        <begin position="108"/>
        <end position="284"/>
    </location>
</feature>
<dbReference type="AlphaFoldDB" id="A0A512NHM8"/>
<dbReference type="InterPro" id="IPR036291">
    <property type="entry name" value="NAD(P)-bd_dom_sf"/>
</dbReference>
<evidence type="ECO:0000256" key="2">
    <source>
        <dbReference type="ARBA" id="ARBA00023002"/>
    </source>
</evidence>
<name>A0A512NHM8_9HYPH</name>
<dbReference type="InterPro" id="IPR050223">
    <property type="entry name" value="D-isomer_2-hydroxyacid_DH"/>
</dbReference>
<evidence type="ECO:0000256" key="1">
    <source>
        <dbReference type="ARBA" id="ARBA00005854"/>
    </source>
</evidence>
<dbReference type="Pfam" id="PF02826">
    <property type="entry name" value="2-Hacid_dh_C"/>
    <property type="match status" value="1"/>
</dbReference>
<dbReference type="GO" id="GO:0016618">
    <property type="term" value="F:hydroxypyruvate reductase [NAD(P)H] activity"/>
    <property type="evidence" value="ECO:0007669"/>
    <property type="project" value="TreeGrafter"/>
</dbReference>
<dbReference type="GO" id="GO:0005829">
    <property type="term" value="C:cytosol"/>
    <property type="evidence" value="ECO:0007669"/>
    <property type="project" value="TreeGrafter"/>
</dbReference>
<dbReference type="SUPFAM" id="SSF52283">
    <property type="entry name" value="Formate/glycerate dehydrogenase catalytic domain-like"/>
    <property type="match status" value="1"/>
</dbReference>
<dbReference type="OrthoDB" id="9793626at2"/>
<feature type="domain" description="D-isomer specific 2-hydroxyacid dehydrogenase catalytic" evidence="5">
    <location>
        <begin position="31"/>
        <end position="315"/>
    </location>
</feature>
<dbReference type="Proteomes" id="UP000321058">
    <property type="component" value="Unassembled WGS sequence"/>
</dbReference>